<dbReference type="RefSeq" id="WP_119148439.1">
    <property type="nucleotide sequence ID" value="NZ_JBHSOV010000042.1"/>
</dbReference>
<feature type="domain" description="DhaL" evidence="2">
    <location>
        <begin position="9"/>
        <end position="201"/>
    </location>
</feature>
<gene>
    <name evidence="3" type="ORF">D3H35_07390</name>
</gene>
<feature type="compositionally biased region" description="Low complexity" evidence="1">
    <location>
        <begin position="214"/>
        <end position="223"/>
    </location>
</feature>
<evidence type="ECO:0000313" key="4">
    <source>
        <dbReference type="Proteomes" id="UP000266340"/>
    </source>
</evidence>
<dbReference type="OrthoDB" id="9760324at2"/>
<evidence type="ECO:0000313" key="3">
    <source>
        <dbReference type="EMBL" id="RIE04400.1"/>
    </source>
</evidence>
<feature type="region of interest" description="Disordered" evidence="1">
    <location>
        <begin position="214"/>
        <end position="245"/>
    </location>
</feature>
<keyword evidence="4" id="KW-1185">Reference proteome</keyword>
<dbReference type="GO" id="GO:0006071">
    <property type="term" value="P:glycerol metabolic process"/>
    <property type="evidence" value="ECO:0007669"/>
    <property type="project" value="InterPro"/>
</dbReference>
<sequence length="614" mass="65585">MSKRFLNGNEWAAMVFAGAERLSANAERVNALNVFPVPDGDTGTNMNLTMSAGSAELTNRPSEEVGKAAEALSKGLLMGARGNSGVILSQLFRGFARAVAGQRELTVPLFATALQQGVDTAYKAVVKPVEGTILTVAREAARHGTAASRRTDDLVEWMTEVLDKASETLARTQEMLPVLKQVGVVDSGGQGLVYIYEGFVAYLSGSAEFPAAGSPSSSASLPIAPEPPARTATVHAVRDPRSSAQAKLETESIEFPYDMEFFIRKFPGAAFPEQKFRQALERDGDSIILIDDGDIVKVHVHSRRPGDVLNYALAHGDLTDLHILNMQEQHRELLRPYGETPAAASQQKATAIMPEMYEALGLEAASGISVAGYSASGVVASPESEPNPDVHELADYGVVAVSVGEGNAELFRSLGVDVVLSGGQSMNPSTEDLIGAVQSLAAQRIFLLPNNPNIVLAAKQAAELADRPVTVLPTRTIPQGMAAMLAFEENDPETINIERMTKASERVLTGQITIAVRDTVMDGVDIREGQYIGILDKTIINAASTKEEASRQLLAKMLESGSGGEIVTILKGEDADGEEAELLATWIEENYPDAEVEVHDGGQPLYPFLFAVEP</sequence>
<dbReference type="InterPro" id="IPR019986">
    <property type="entry name" value="YloV-like"/>
</dbReference>
<dbReference type="Pfam" id="PF02734">
    <property type="entry name" value="Dak2"/>
    <property type="match status" value="1"/>
</dbReference>
<dbReference type="NCBIfam" id="TIGR03599">
    <property type="entry name" value="YloV"/>
    <property type="match status" value="1"/>
</dbReference>
<evidence type="ECO:0000259" key="2">
    <source>
        <dbReference type="PROSITE" id="PS51480"/>
    </source>
</evidence>
<proteinExistence type="predicted"/>
<dbReference type="SMART" id="SM01120">
    <property type="entry name" value="Dak2"/>
    <property type="match status" value="1"/>
</dbReference>
<dbReference type="AlphaFoldDB" id="A0A398CQG1"/>
<dbReference type="InterPro" id="IPR036117">
    <property type="entry name" value="DhaL_dom_sf"/>
</dbReference>
<accession>A0A398CQG1</accession>
<name>A0A398CQG1_9BACL</name>
<dbReference type="PROSITE" id="PS51480">
    <property type="entry name" value="DHAL"/>
    <property type="match status" value="1"/>
</dbReference>
<dbReference type="PANTHER" id="PTHR33434:SF4">
    <property type="entry name" value="PHOSPHATASE PROTEIN"/>
    <property type="match status" value="1"/>
</dbReference>
<dbReference type="PANTHER" id="PTHR33434">
    <property type="entry name" value="DEGV DOMAIN-CONTAINING PROTEIN DR_1986-RELATED"/>
    <property type="match status" value="1"/>
</dbReference>
<dbReference type="Pfam" id="PF21645">
    <property type="entry name" value="FakA-like_M"/>
    <property type="match status" value="1"/>
</dbReference>
<dbReference type="SUPFAM" id="SSF101473">
    <property type="entry name" value="DhaL-like"/>
    <property type="match status" value="1"/>
</dbReference>
<dbReference type="Gene3D" id="1.25.40.340">
    <property type="match status" value="1"/>
</dbReference>
<dbReference type="InterPro" id="IPR048394">
    <property type="entry name" value="FakA-like_M"/>
</dbReference>
<dbReference type="InterPro" id="IPR033470">
    <property type="entry name" value="FakA-like_C"/>
</dbReference>
<dbReference type="EMBL" id="QXJM01000027">
    <property type="protein sequence ID" value="RIE04400.1"/>
    <property type="molecule type" value="Genomic_DNA"/>
</dbReference>
<comment type="caution">
    <text evidence="3">The sequence shown here is derived from an EMBL/GenBank/DDBJ whole genome shotgun (WGS) entry which is preliminary data.</text>
</comment>
<dbReference type="InterPro" id="IPR050270">
    <property type="entry name" value="DegV_domain_contain"/>
</dbReference>
<dbReference type="InterPro" id="IPR004007">
    <property type="entry name" value="DhaL_dom"/>
</dbReference>
<dbReference type="SMART" id="SM01121">
    <property type="entry name" value="Dak1_2"/>
    <property type="match status" value="1"/>
</dbReference>
<dbReference type="GO" id="GO:0004371">
    <property type="term" value="F:glycerone kinase activity"/>
    <property type="evidence" value="ECO:0007669"/>
    <property type="project" value="InterPro"/>
</dbReference>
<protein>
    <submittedName>
        <fullName evidence="3">DAK2 domain-containing protein</fullName>
    </submittedName>
</protein>
<organism evidence="3 4">
    <name type="scientific">Cohnella faecalis</name>
    <dbReference type="NCBI Taxonomy" id="2315694"/>
    <lineage>
        <taxon>Bacteria</taxon>
        <taxon>Bacillati</taxon>
        <taxon>Bacillota</taxon>
        <taxon>Bacilli</taxon>
        <taxon>Bacillales</taxon>
        <taxon>Paenibacillaceae</taxon>
        <taxon>Cohnella</taxon>
    </lineage>
</organism>
<dbReference type="Pfam" id="PF13684">
    <property type="entry name" value="FakA-like_C"/>
    <property type="match status" value="1"/>
</dbReference>
<dbReference type="Proteomes" id="UP000266340">
    <property type="component" value="Unassembled WGS sequence"/>
</dbReference>
<evidence type="ECO:0000256" key="1">
    <source>
        <dbReference type="SAM" id="MobiDB-lite"/>
    </source>
</evidence>
<reference evidence="3 4" key="1">
    <citation type="submission" date="2018-09" db="EMBL/GenBank/DDBJ databases">
        <title>Cohnella cavernae sp. nov., isolated from a karst cave.</title>
        <authorList>
            <person name="Zhu H."/>
        </authorList>
    </citation>
    <scope>NUCLEOTIDE SEQUENCE [LARGE SCALE GENOMIC DNA]</scope>
    <source>
        <strain evidence="3 4">K2E09-144</strain>
    </source>
</reference>